<name>A0A096AKQ3_9BACT</name>
<dbReference type="RefSeq" id="WP_036884434.1">
    <property type="nucleotide sequence ID" value="NZ_JRNR01000111.1"/>
</dbReference>
<keyword evidence="1" id="KW-0732">Signal</keyword>
<keyword evidence="2" id="KW-0176">Collagen</keyword>
<gene>
    <name evidence="2" type="ORF">HMPREF0654_09965</name>
</gene>
<evidence type="ECO:0000313" key="3">
    <source>
        <dbReference type="Proteomes" id="UP000029538"/>
    </source>
</evidence>
<protein>
    <submittedName>
        <fullName evidence="2">Collagen-binding protein</fullName>
    </submittedName>
</protein>
<dbReference type="AlphaFoldDB" id="A0A096AKQ3"/>
<evidence type="ECO:0000256" key="1">
    <source>
        <dbReference type="SAM" id="SignalP"/>
    </source>
</evidence>
<proteinExistence type="predicted"/>
<evidence type="ECO:0000313" key="2">
    <source>
        <dbReference type="EMBL" id="KGF47385.1"/>
    </source>
</evidence>
<dbReference type="InterPro" id="IPR008969">
    <property type="entry name" value="CarboxyPept-like_regulatory"/>
</dbReference>
<accession>A0A096AKQ3</accession>
<dbReference type="SUPFAM" id="SSF56935">
    <property type="entry name" value="Porins"/>
    <property type="match status" value="1"/>
</dbReference>
<comment type="caution">
    <text evidence="2">The sequence shown here is derived from an EMBL/GenBank/DDBJ whole genome shotgun (WGS) entry which is preliminary data.</text>
</comment>
<dbReference type="Gene3D" id="2.60.40.1120">
    <property type="entry name" value="Carboxypeptidase-like, regulatory domain"/>
    <property type="match status" value="1"/>
</dbReference>
<feature type="chain" id="PRO_5001924758" evidence="1">
    <location>
        <begin position="25"/>
        <end position="928"/>
    </location>
</feature>
<dbReference type="EMBL" id="JRNR01000111">
    <property type="protein sequence ID" value="KGF47385.1"/>
    <property type="molecule type" value="Genomic_DNA"/>
</dbReference>
<dbReference type="SUPFAM" id="SSF49464">
    <property type="entry name" value="Carboxypeptidase regulatory domain-like"/>
    <property type="match status" value="1"/>
</dbReference>
<sequence>MIQKKCLFSLILALLASIPSLVSADIVTGKAVDDKTGEPLAMASVKVECKMGEATYWSSTTTDSLGYFSNQCYSEGRMTVTVSLLGYHDAKKRAYCGSSSTADTIKLGEFRLKPSDVVLDEVMVSAKAKRFTIQGDTIVFNPAAFKLTEGARLKELIEKLPGVTKKDGKLYWNDKPLRLQMNGHDIFGGSGIVTDLPAEAVQNIKSYNKASEFAKHSGKDDGKEDQVLDIKIKAGFMDKWYGDIKARLQSPKNYQASIKSSKLSDKNPIMFHLDANNINQYQKVGTNWWQSGNFDYFGKAQSAALGYQHNWNKGENNENYIAFASNFNHKDGWGTDYEAAQYFSPNNVTTWSLNRKKHYNHEIAPEVRADLFSYTDENNFVEADLTLNYTLERNNTETSSARFDTDTKPYGDFPLDLALSAGHGDAIYRHIINRERSYQQHINEGGSIDFSGTWKHFIGKKAQLEINTTLSYENGNNRFDAHRELEYISKGTASPLYQYSRAPFHKIEANGKAALEYHINDALLLNASQQFKAGNNKIRQSFYSSPIASKIEDDPESVLDAANSYRSKKHETATTSSVGLTCKVGKWQFIPKLDFSLNSEELNYQRGRLDTVAHRNSNTWTPEMLVKWKINKSHRFDFAFNYTTKLPDLLSTLGYRDDTDPFWIVEGNPFLRRSHQHTTSLNYVATLGKQQAMLLFKAGYTHIINPIATVYNFNPQTGVYRSHNKNVRSGNDWFVDLTFDKSFGDYIHFSNKLEMHFKKSYGYLATLNEHTEQEENEMKVFTFISNPELSYESDWLQAGIFGEINLQRNRYSLASQYNNTPIRYSYGLRTTVKWKGWEISSEIKDRAATGYLAQELNRHRILWEGYIRYVWKKSKNWIGLSFDDILNQNRYYSLDVNSSNRTEKWNEIQHHYVYLTFNYHFDAKGKKK</sequence>
<feature type="signal peptide" evidence="1">
    <location>
        <begin position="1"/>
        <end position="24"/>
    </location>
</feature>
<reference evidence="2 3" key="1">
    <citation type="submission" date="2014-07" db="EMBL/GenBank/DDBJ databases">
        <authorList>
            <person name="McCorrison J."/>
            <person name="Sanka R."/>
            <person name="Torralba M."/>
            <person name="Gillis M."/>
            <person name="Haft D.H."/>
            <person name="Methe B."/>
            <person name="Sutton G."/>
            <person name="Nelson K.E."/>
        </authorList>
    </citation>
    <scope>NUCLEOTIDE SEQUENCE [LARGE SCALE GENOMIC DNA]</scope>
    <source>
        <strain evidence="2 3">DNF00882</strain>
    </source>
</reference>
<dbReference type="Proteomes" id="UP000029538">
    <property type="component" value="Unassembled WGS sequence"/>
</dbReference>
<dbReference type="Pfam" id="PF13715">
    <property type="entry name" value="CarbopepD_reg_2"/>
    <property type="match status" value="1"/>
</dbReference>
<organism evidence="2 3">
    <name type="scientific">Prevotella disiens DNF00882</name>
    <dbReference type="NCBI Taxonomy" id="1401075"/>
    <lineage>
        <taxon>Bacteria</taxon>
        <taxon>Pseudomonadati</taxon>
        <taxon>Bacteroidota</taxon>
        <taxon>Bacteroidia</taxon>
        <taxon>Bacteroidales</taxon>
        <taxon>Prevotellaceae</taxon>
        <taxon>Prevotella</taxon>
    </lineage>
</organism>